<dbReference type="InterPro" id="IPR027895">
    <property type="entry name" value="DUF4533"/>
</dbReference>
<organism evidence="1 2">
    <name type="scientific">Triplophysa rosa</name>
    <name type="common">Cave loach</name>
    <dbReference type="NCBI Taxonomy" id="992332"/>
    <lineage>
        <taxon>Eukaryota</taxon>
        <taxon>Metazoa</taxon>
        <taxon>Chordata</taxon>
        <taxon>Craniata</taxon>
        <taxon>Vertebrata</taxon>
        <taxon>Euteleostomi</taxon>
        <taxon>Actinopterygii</taxon>
        <taxon>Neopterygii</taxon>
        <taxon>Teleostei</taxon>
        <taxon>Ostariophysi</taxon>
        <taxon>Cypriniformes</taxon>
        <taxon>Nemacheilidae</taxon>
        <taxon>Triplophysa</taxon>
    </lineage>
</organism>
<evidence type="ECO:0000313" key="1">
    <source>
        <dbReference type="EMBL" id="KAI7810580.1"/>
    </source>
</evidence>
<dbReference type="EMBL" id="JAFHDT010000004">
    <property type="protein sequence ID" value="KAI7810580.1"/>
    <property type="molecule type" value="Genomic_DNA"/>
</dbReference>
<protein>
    <submittedName>
        <fullName evidence="1">Single-pass membrane and coiled-coil domain-containing protein 3-like</fullName>
    </submittedName>
</protein>
<dbReference type="OrthoDB" id="8849920at2759"/>
<dbReference type="Pfam" id="PF15047">
    <property type="entry name" value="DUF4533"/>
    <property type="match status" value="1"/>
</dbReference>
<sequence length="248" mass="28330">MNSSQASSNQLMELFQNEKITKIKSWFFGKEDESKKEELIRSTQSLHHYVHKYFSITNRLLEILNTHMERNICPAVSANENESIEQNCARLREVMCQIVDVCEREEKHCKSIAPDLYEKIAFSMVSLKDKVTVIKELHENTMGILGNVLCPLVTVQLARSDLRNVMPPLEELKSLSASSFVLGDLVQSSKNITKLLCKAENQEKTLDEAVQLVQDLLSILREPCDSYDDILTEVEAYVSIILKKHKAQ</sequence>
<evidence type="ECO:0000313" key="2">
    <source>
        <dbReference type="Proteomes" id="UP001059041"/>
    </source>
</evidence>
<dbReference type="Proteomes" id="UP001059041">
    <property type="component" value="Linkage Group LG4"/>
</dbReference>
<dbReference type="AlphaFoldDB" id="A0A9W8C881"/>
<keyword evidence="2" id="KW-1185">Reference proteome</keyword>
<reference evidence="1" key="1">
    <citation type="submission" date="2021-02" db="EMBL/GenBank/DDBJ databases">
        <title>Comparative genomics reveals that relaxation of natural selection precedes convergent phenotypic evolution of cavefish.</title>
        <authorList>
            <person name="Peng Z."/>
        </authorList>
    </citation>
    <scope>NUCLEOTIDE SEQUENCE</scope>
    <source>
        <tissue evidence="1">Muscle</tissue>
    </source>
</reference>
<comment type="caution">
    <text evidence="1">The sequence shown here is derived from an EMBL/GenBank/DDBJ whole genome shotgun (WGS) entry which is preliminary data.</text>
</comment>
<accession>A0A9W8C881</accession>
<gene>
    <name evidence="1" type="ORF">IRJ41_003872</name>
</gene>
<proteinExistence type="predicted"/>
<name>A0A9W8C881_TRIRA</name>